<protein>
    <submittedName>
        <fullName evidence="13">Thioredoxin reductase</fullName>
    </submittedName>
</protein>
<dbReference type="GO" id="GO:0000302">
    <property type="term" value="P:response to reactive oxygen species"/>
    <property type="evidence" value="ECO:0007669"/>
    <property type="project" value="InterPro"/>
</dbReference>
<dbReference type="Pfam" id="PF13192">
    <property type="entry name" value="Thioredoxin_3"/>
    <property type="match status" value="1"/>
</dbReference>
<dbReference type="InterPro" id="IPR012081">
    <property type="entry name" value="Alkyl_hydroperoxide_Rdtase_suF"/>
</dbReference>
<evidence type="ECO:0000256" key="9">
    <source>
        <dbReference type="PIRSR" id="PIRSR000238-1"/>
    </source>
</evidence>
<evidence type="ECO:0000256" key="5">
    <source>
        <dbReference type="ARBA" id="ARBA00023002"/>
    </source>
</evidence>
<sequence length="549" mass="60409">MPRRENVSSRNEGFLGAELEKQLKEMFKGLPHSIPIYLFTRKGENDILNQAAREVIKAFTQLSSKVELKELELSDKRAKEWKVHGSPTIVFAPDRYSIRYLGAPYGEEGRTFLEMLILLGLQMSNLSEQSINVVNKIDAPREIKVFVSPTCPYCPDQALHAVKAAIEKPELISLQIIDIQANPDLATKYSAFSVPQVFANDILIAQGAQPEELFVSSLQKLEPQTIFIPDIEGETIETDLVIVGGGPAGLAAGIYAVRSGLKTAVVERGPLGGQVATTPIVENYPGFTRVPGKTLVDIMVSHALEYVQIFQGEEVLEINPGETIEVKTSRRKFLTRAVMLATGATYRHLGIPGESRLSGRGVSYCATCDGTLFKGKRVVVVGGGNSAVTEALYLRNIGVEVTLVHRRDTLRAQEHLARNIPLNDIPVLWNTEVKEIKGRERVSEVILYNNKTGETKSLETDGVFIAIGYNPTVDLAQKTGIELTPDGFIKHDSHHRTNIRGIYSAGDVEGGYKQIVTAIGQGTEAALSIYEDLSHPYWEAEKDKEQKSA</sequence>
<evidence type="ECO:0000256" key="1">
    <source>
        <dbReference type="ARBA" id="ARBA00009333"/>
    </source>
</evidence>
<dbReference type="GO" id="GO:0051287">
    <property type="term" value="F:NAD binding"/>
    <property type="evidence" value="ECO:0007669"/>
    <property type="project" value="InterPro"/>
</dbReference>
<dbReference type="InterPro" id="IPR036249">
    <property type="entry name" value="Thioredoxin-like_sf"/>
</dbReference>
<proteinExistence type="inferred from homology"/>
<evidence type="ECO:0000256" key="6">
    <source>
        <dbReference type="ARBA" id="ARBA00023027"/>
    </source>
</evidence>
<feature type="disulfide bond" description="Redox-active" evidence="10">
    <location>
        <begin position="365"/>
        <end position="368"/>
    </location>
</feature>
<dbReference type="GO" id="GO:0016668">
    <property type="term" value="F:oxidoreductase activity, acting on a sulfur group of donors, NAD(P) as acceptor"/>
    <property type="evidence" value="ECO:0007669"/>
    <property type="project" value="UniProtKB-ARBA"/>
</dbReference>
<dbReference type="GO" id="GO:0102039">
    <property type="term" value="F:NADH-dependent peroxiredoxin activity"/>
    <property type="evidence" value="ECO:0007669"/>
    <property type="project" value="InterPro"/>
</dbReference>
<dbReference type="CDD" id="cd02973">
    <property type="entry name" value="TRX_GRX_like"/>
    <property type="match status" value="1"/>
</dbReference>
<evidence type="ECO:0000313" key="13">
    <source>
        <dbReference type="EMBL" id="GLI35697.1"/>
    </source>
</evidence>
<dbReference type="SUPFAM" id="SSF51905">
    <property type="entry name" value="FAD/NAD(P)-binding domain"/>
    <property type="match status" value="1"/>
</dbReference>
<evidence type="ECO:0000256" key="3">
    <source>
        <dbReference type="ARBA" id="ARBA00022630"/>
    </source>
</evidence>
<comment type="cofactor">
    <cofactor evidence="9">
        <name>FAD</name>
        <dbReference type="ChEBI" id="CHEBI:57692"/>
    </cofactor>
    <text evidence="9">Binds 1 FAD per subunit.</text>
</comment>
<feature type="domain" description="Thioredoxin-like fold" evidence="12">
    <location>
        <begin position="142"/>
        <end position="217"/>
    </location>
</feature>
<keyword evidence="14" id="KW-1185">Reference proteome</keyword>
<dbReference type="SUPFAM" id="SSF52833">
    <property type="entry name" value="Thioredoxin-like"/>
    <property type="match status" value="2"/>
</dbReference>
<dbReference type="InterPro" id="IPR036188">
    <property type="entry name" value="FAD/NAD-bd_sf"/>
</dbReference>
<dbReference type="RefSeq" id="WP_281795704.1">
    <property type="nucleotide sequence ID" value="NZ_BSDR01000001.1"/>
</dbReference>
<dbReference type="Proteomes" id="UP001144372">
    <property type="component" value="Unassembled WGS sequence"/>
</dbReference>
<organism evidence="13 14">
    <name type="scientific">Desulforhabdus amnigena</name>
    <dbReference type="NCBI Taxonomy" id="40218"/>
    <lineage>
        <taxon>Bacteria</taxon>
        <taxon>Pseudomonadati</taxon>
        <taxon>Thermodesulfobacteriota</taxon>
        <taxon>Syntrophobacteria</taxon>
        <taxon>Syntrophobacterales</taxon>
        <taxon>Syntrophobacteraceae</taxon>
        <taxon>Desulforhabdus</taxon>
    </lineage>
</organism>
<accession>A0A9W6L8I6</accession>
<keyword evidence="8 10" id="KW-0676">Redox-active center</keyword>
<keyword evidence="5" id="KW-0560">Oxidoreductase</keyword>
<gene>
    <name evidence="13" type="ORF">DAMNIGENAA_31300</name>
</gene>
<dbReference type="PROSITE" id="PS00573">
    <property type="entry name" value="PYRIDINE_REDOX_2"/>
    <property type="match status" value="1"/>
</dbReference>
<keyword evidence="7 10" id="KW-1015">Disulfide bond</keyword>
<dbReference type="Pfam" id="PF07992">
    <property type="entry name" value="Pyr_redox_2"/>
    <property type="match status" value="1"/>
</dbReference>
<dbReference type="PANTHER" id="PTHR48105">
    <property type="entry name" value="THIOREDOXIN REDUCTASE 1-RELATED-RELATED"/>
    <property type="match status" value="1"/>
</dbReference>
<evidence type="ECO:0000256" key="7">
    <source>
        <dbReference type="ARBA" id="ARBA00023157"/>
    </source>
</evidence>
<dbReference type="GO" id="GO:0050660">
    <property type="term" value="F:flavin adenine dinucleotide binding"/>
    <property type="evidence" value="ECO:0007669"/>
    <property type="project" value="InterPro"/>
</dbReference>
<dbReference type="PROSITE" id="PS51354">
    <property type="entry name" value="GLUTAREDOXIN_2"/>
    <property type="match status" value="1"/>
</dbReference>
<feature type="binding site" evidence="9">
    <location>
        <begin position="497"/>
        <end position="507"/>
    </location>
    <ligand>
        <name>FAD</name>
        <dbReference type="ChEBI" id="CHEBI:57692"/>
    </ligand>
</feature>
<dbReference type="InterPro" id="IPR012336">
    <property type="entry name" value="Thioredoxin-like_fold"/>
</dbReference>
<evidence type="ECO:0000259" key="12">
    <source>
        <dbReference type="Pfam" id="PF13192"/>
    </source>
</evidence>
<dbReference type="PRINTS" id="PR00368">
    <property type="entry name" value="FADPNR"/>
</dbReference>
<feature type="binding site" evidence="9">
    <location>
        <begin position="377"/>
        <end position="391"/>
    </location>
    <ligand>
        <name>NAD(+)</name>
        <dbReference type="ChEBI" id="CHEBI:57540"/>
    </ligand>
</feature>
<dbReference type="AlphaFoldDB" id="A0A9W6L8I6"/>
<comment type="caution">
    <text evidence="13">The sequence shown here is derived from an EMBL/GenBank/DDBJ whole genome shotgun (WGS) entry which is preliminary data.</text>
</comment>
<evidence type="ECO:0000256" key="8">
    <source>
        <dbReference type="ARBA" id="ARBA00023284"/>
    </source>
</evidence>
<evidence type="ECO:0000256" key="2">
    <source>
        <dbReference type="ARBA" id="ARBA00011738"/>
    </source>
</evidence>
<dbReference type="Gene3D" id="3.40.30.80">
    <property type="match status" value="1"/>
</dbReference>
<evidence type="ECO:0000256" key="10">
    <source>
        <dbReference type="PIRSR" id="PIRSR000238-2"/>
    </source>
</evidence>
<dbReference type="EMBL" id="BSDR01000001">
    <property type="protein sequence ID" value="GLI35697.1"/>
    <property type="molecule type" value="Genomic_DNA"/>
</dbReference>
<feature type="binding site" evidence="9">
    <location>
        <begin position="239"/>
        <end position="254"/>
    </location>
    <ligand>
        <name>FAD</name>
        <dbReference type="ChEBI" id="CHEBI:57692"/>
    </ligand>
</feature>
<keyword evidence="6 9" id="KW-0520">NAD</keyword>
<keyword evidence="3" id="KW-0285">Flavoprotein</keyword>
<comment type="similarity">
    <text evidence="1">Belongs to the class-II pyridine nucleotide-disulfide oxidoreductase family.</text>
</comment>
<dbReference type="PIRSF" id="PIRSF000238">
    <property type="entry name" value="AhpF"/>
    <property type="match status" value="1"/>
</dbReference>
<keyword evidence="9" id="KW-0521">NADP</keyword>
<reference evidence="13" key="1">
    <citation type="submission" date="2022-12" db="EMBL/GenBank/DDBJ databases">
        <title>Reference genome sequencing for broad-spectrum identification of bacterial and archaeal isolates by mass spectrometry.</title>
        <authorList>
            <person name="Sekiguchi Y."/>
            <person name="Tourlousse D.M."/>
        </authorList>
    </citation>
    <scope>NUCLEOTIDE SEQUENCE</scope>
    <source>
        <strain evidence="13">ASRB1</strain>
    </source>
</reference>
<evidence type="ECO:0000313" key="14">
    <source>
        <dbReference type="Proteomes" id="UP001144372"/>
    </source>
</evidence>
<keyword evidence="4 9" id="KW-0274">FAD</keyword>
<dbReference type="InterPro" id="IPR023753">
    <property type="entry name" value="FAD/NAD-binding_dom"/>
</dbReference>
<dbReference type="PRINTS" id="PR00469">
    <property type="entry name" value="PNDRDTASEII"/>
</dbReference>
<evidence type="ECO:0000256" key="4">
    <source>
        <dbReference type="ARBA" id="ARBA00022827"/>
    </source>
</evidence>
<feature type="domain" description="FAD/NAD(P)-binding" evidence="11">
    <location>
        <begin position="239"/>
        <end position="522"/>
    </location>
</feature>
<dbReference type="Gene3D" id="3.50.50.60">
    <property type="entry name" value="FAD/NAD(P)-binding domain"/>
    <property type="match status" value="2"/>
</dbReference>
<dbReference type="InterPro" id="IPR008255">
    <property type="entry name" value="Pyr_nucl-diS_OxRdtase_2_AS"/>
</dbReference>
<name>A0A9W6L8I6_9BACT</name>
<evidence type="ECO:0000259" key="11">
    <source>
        <dbReference type="Pfam" id="PF07992"/>
    </source>
</evidence>
<comment type="subunit">
    <text evidence="2">Homodimer.</text>
</comment>
<dbReference type="InterPro" id="IPR050097">
    <property type="entry name" value="Ferredoxin-NADP_redctase_2"/>
</dbReference>